<dbReference type="PRINTS" id="PR00081">
    <property type="entry name" value="GDHRDH"/>
</dbReference>
<comment type="caution">
    <text evidence="5">The sequence shown here is derived from an EMBL/GenBank/DDBJ whole genome shotgun (WGS) entry which is preliminary data.</text>
</comment>
<evidence type="ECO:0000313" key="5">
    <source>
        <dbReference type="EMBL" id="MBP2369402.1"/>
    </source>
</evidence>
<dbReference type="GO" id="GO:0004316">
    <property type="term" value="F:3-oxoacyl-[acyl-carrier-protein] reductase (NADPH) activity"/>
    <property type="evidence" value="ECO:0007669"/>
    <property type="project" value="UniProtKB-EC"/>
</dbReference>
<dbReference type="PROSITE" id="PS00061">
    <property type="entry name" value="ADH_SHORT"/>
    <property type="match status" value="1"/>
</dbReference>
<dbReference type="PANTHER" id="PTHR24321">
    <property type="entry name" value="DEHYDROGENASES, SHORT CHAIN"/>
    <property type="match status" value="1"/>
</dbReference>
<evidence type="ECO:0000256" key="2">
    <source>
        <dbReference type="ARBA" id="ARBA00023002"/>
    </source>
</evidence>
<dbReference type="InterPro" id="IPR020904">
    <property type="entry name" value="Sc_DH/Rdtase_CS"/>
</dbReference>
<dbReference type="SMART" id="SM00822">
    <property type="entry name" value="PKS_KR"/>
    <property type="match status" value="1"/>
</dbReference>
<evidence type="ECO:0000256" key="3">
    <source>
        <dbReference type="ARBA" id="ARBA00023027"/>
    </source>
</evidence>
<dbReference type="InterPro" id="IPR036291">
    <property type="entry name" value="NAD(P)-bd_dom_sf"/>
</dbReference>
<feature type="domain" description="Ketoreductase" evidence="4">
    <location>
        <begin position="5"/>
        <end position="171"/>
    </location>
</feature>
<dbReference type="EMBL" id="JAGINU010000001">
    <property type="protein sequence ID" value="MBP2369402.1"/>
    <property type="molecule type" value="Genomic_DNA"/>
</dbReference>
<dbReference type="CDD" id="cd05233">
    <property type="entry name" value="SDR_c"/>
    <property type="match status" value="1"/>
</dbReference>
<accession>A0ABS4VZL9</accession>
<dbReference type="PRINTS" id="PR00080">
    <property type="entry name" value="SDRFAMILY"/>
</dbReference>
<gene>
    <name evidence="5" type="ORF">JOF36_005098</name>
</gene>
<organism evidence="5 6">
    <name type="scientific">Pseudonocardia parietis</name>
    <dbReference type="NCBI Taxonomy" id="570936"/>
    <lineage>
        <taxon>Bacteria</taxon>
        <taxon>Bacillati</taxon>
        <taxon>Actinomycetota</taxon>
        <taxon>Actinomycetes</taxon>
        <taxon>Pseudonocardiales</taxon>
        <taxon>Pseudonocardiaceae</taxon>
        <taxon>Pseudonocardia</taxon>
    </lineage>
</organism>
<dbReference type="SUPFAM" id="SSF51735">
    <property type="entry name" value="NAD(P)-binding Rossmann-fold domains"/>
    <property type="match status" value="1"/>
</dbReference>
<dbReference type="RefSeq" id="WP_210031419.1">
    <property type="nucleotide sequence ID" value="NZ_JAGINU010000001.1"/>
</dbReference>
<dbReference type="InterPro" id="IPR002347">
    <property type="entry name" value="SDR_fam"/>
</dbReference>
<evidence type="ECO:0000256" key="1">
    <source>
        <dbReference type="ARBA" id="ARBA00006484"/>
    </source>
</evidence>
<comment type="similarity">
    <text evidence="1">Belongs to the short-chain dehydrogenases/reductases (SDR) family.</text>
</comment>
<keyword evidence="2 5" id="KW-0560">Oxidoreductase</keyword>
<reference evidence="5 6" key="1">
    <citation type="submission" date="2021-03" db="EMBL/GenBank/DDBJ databases">
        <title>Sequencing the genomes of 1000 actinobacteria strains.</title>
        <authorList>
            <person name="Klenk H.-P."/>
        </authorList>
    </citation>
    <scope>NUCLEOTIDE SEQUENCE [LARGE SCALE GENOMIC DNA]</scope>
    <source>
        <strain evidence="5 6">DSM 45256</strain>
    </source>
</reference>
<dbReference type="InterPro" id="IPR057326">
    <property type="entry name" value="KR_dom"/>
</dbReference>
<keyword evidence="6" id="KW-1185">Reference proteome</keyword>
<dbReference type="Proteomes" id="UP001519295">
    <property type="component" value="Unassembled WGS sequence"/>
</dbReference>
<keyword evidence="3" id="KW-0520">NAD</keyword>
<protein>
    <submittedName>
        <fullName evidence="5">3-oxoacyl-[acyl-carrier protein] reductase</fullName>
        <ecNumber evidence="5">1.1.1.100</ecNumber>
    </submittedName>
</protein>
<dbReference type="EC" id="1.1.1.100" evidence="5"/>
<dbReference type="Pfam" id="PF13561">
    <property type="entry name" value="adh_short_C2"/>
    <property type="match status" value="1"/>
</dbReference>
<name>A0ABS4VZL9_9PSEU</name>
<dbReference type="PANTHER" id="PTHR24321:SF8">
    <property type="entry name" value="ESTRADIOL 17-BETA-DEHYDROGENASE 8-RELATED"/>
    <property type="match status" value="1"/>
</dbReference>
<evidence type="ECO:0000313" key="6">
    <source>
        <dbReference type="Proteomes" id="UP001519295"/>
    </source>
</evidence>
<sequence length="230" mass="23982">MGATERVLVTGGASGIGAATAEHLRGEGWDVVVADLEPGSGGVRLDVTDEIAWDRALDACWPLTALVNCAGFRSRAPLVDLAVDEFDRMLAVHVRGTFLGIRGCARRWRDDRSPGTVVAVSSVTHTHAVGGQPHYVAAKSGVAGLVRAAAVELADDRIRVNAVAPGVIRTPMTADRLGDPGQRAWLEDRIPARRPGEPDEVAASIAFLLSAGAGYVTGTVLAVDGGWTAC</sequence>
<dbReference type="Gene3D" id="3.40.50.720">
    <property type="entry name" value="NAD(P)-binding Rossmann-like Domain"/>
    <property type="match status" value="1"/>
</dbReference>
<proteinExistence type="inferred from homology"/>
<evidence type="ECO:0000259" key="4">
    <source>
        <dbReference type="SMART" id="SM00822"/>
    </source>
</evidence>